<accession>A0ABP0R363</accession>
<gene>
    <name evidence="1" type="ORF">CCMP2556_LOCUS44962</name>
</gene>
<sequence length="458" mass="51510">VHLAKGQMCPSASDFDKMLSERMQGTILERRTQPKVKANVTAFLENLTAESVLQCAMMCDAAQEELDLIRFNDKNTVDVAQLRAQLDGFMNRVSALFLQRRAHQVHSYTQHAIRAFSVFQLRPKLEATVVKKDLSKICTIFGEPQTLPCLVRSYTDCAYTASKKRDRIADEDDIPDLKAWLSTLRGQQASDNPHLLTCLARALCLSKSSTSSCERDFGNLIQTFRKVLASPLLKEWHIRVTSFLRTEASKAPEVVRRAQNIWNEGYLAPRLAGPSRGGNFVSGVKLQMKRQAANPLDSQAAWVKRRRLEVNKIVPTSSPEVQPGDLPAEAKKAIQRMGNVVKKRRFEAQSIGILQKDEKLPEDEYQQLLKPWAEPETPTFVWTQAEGVQQKVALLGAVLVETWQEATCHVVDSFDEPGQRVTWTSKLNGHLIVTKRLSKGPWIEQLGEWSPGGEHSNV</sequence>
<protein>
    <submittedName>
        <fullName evidence="1">Uncharacterized protein</fullName>
    </submittedName>
</protein>
<evidence type="ECO:0000313" key="1">
    <source>
        <dbReference type="EMBL" id="CAK9094238.1"/>
    </source>
</evidence>
<keyword evidence="2" id="KW-1185">Reference proteome</keyword>
<dbReference type="EMBL" id="CAXAMN010025310">
    <property type="protein sequence ID" value="CAK9094238.1"/>
    <property type="molecule type" value="Genomic_DNA"/>
</dbReference>
<comment type="caution">
    <text evidence="1">The sequence shown here is derived from an EMBL/GenBank/DDBJ whole genome shotgun (WGS) entry which is preliminary data.</text>
</comment>
<proteinExistence type="predicted"/>
<dbReference type="Proteomes" id="UP001642484">
    <property type="component" value="Unassembled WGS sequence"/>
</dbReference>
<reference evidence="1 2" key="1">
    <citation type="submission" date="2024-02" db="EMBL/GenBank/DDBJ databases">
        <authorList>
            <person name="Chen Y."/>
            <person name="Shah S."/>
            <person name="Dougan E. K."/>
            <person name="Thang M."/>
            <person name="Chan C."/>
        </authorList>
    </citation>
    <scope>NUCLEOTIDE SEQUENCE [LARGE SCALE GENOMIC DNA]</scope>
</reference>
<name>A0ABP0R363_9DINO</name>
<evidence type="ECO:0000313" key="2">
    <source>
        <dbReference type="Proteomes" id="UP001642484"/>
    </source>
</evidence>
<organism evidence="1 2">
    <name type="scientific">Durusdinium trenchii</name>
    <dbReference type="NCBI Taxonomy" id="1381693"/>
    <lineage>
        <taxon>Eukaryota</taxon>
        <taxon>Sar</taxon>
        <taxon>Alveolata</taxon>
        <taxon>Dinophyceae</taxon>
        <taxon>Suessiales</taxon>
        <taxon>Symbiodiniaceae</taxon>
        <taxon>Durusdinium</taxon>
    </lineage>
</organism>
<feature type="non-terminal residue" evidence="1">
    <location>
        <position position="1"/>
    </location>
</feature>